<dbReference type="InterPro" id="IPR005119">
    <property type="entry name" value="LysR_subst-bd"/>
</dbReference>
<dbReference type="RefSeq" id="WP_139075059.1">
    <property type="nucleotide sequence ID" value="NZ_VDFU01000002.1"/>
</dbReference>
<evidence type="ECO:0000313" key="6">
    <source>
        <dbReference type="EMBL" id="TNC52375.1"/>
    </source>
</evidence>
<dbReference type="GO" id="GO:0043565">
    <property type="term" value="F:sequence-specific DNA binding"/>
    <property type="evidence" value="ECO:0007669"/>
    <property type="project" value="TreeGrafter"/>
</dbReference>
<dbReference type="PANTHER" id="PTHR30537:SF79">
    <property type="entry name" value="TRANSCRIPTIONAL REGULATOR-RELATED"/>
    <property type="match status" value="1"/>
</dbReference>
<dbReference type="InterPro" id="IPR036388">
    <property type="entry name" value="WH-like_DNA-bd_sf"/>
</dbReference>
<dbReference type="PANTHER" id="PTHR30537">
    <property type="entry name" value="HTH-TYPE TRANSCRIPTIONAL REGULATOR"/>
    <property type="match status" value="1"/>
</dbReference>
<name>A0A5C4N815_9RHOB</name>
<organism evidence="6 7">
    <name type="scientific">Rubellimicrobium rubrum</name>
    <dbReference type="NCBI Taxonomy" id="2585369"/>
    <lineage>
        <taxon>Bacteria</taxon>
        <taxon>Pseudomonadati</taxon>
        <taxon>Pseudomonadota</taxon>
        <taxon>Alphaproteobacteria</taxon>
        <taxon>Rhodobacterales</taxon>
        <taxon>Roseobacteraceae</taxon>
        <taxon>Rubellimicrobium</taxon>
    </lineage>
</organism>
<keyword evidence="2" id="KW-0805">Transcription regulation</keyword>
<keyword evidence="4" id="KW-0804">Transcription</keyword>
<dbReference type="PROSITE" id="PS50931">
    <property type="entry name" value="HTH_LYSR"/>
    <property type="match status" value="1"/>
</dbReference>
<evidence type="ECO:0000256" key="1">
    <source>
        <dbReference type="ARBA" id="ARBA00009437"/>
    </source>
</evidence>
<reference evidence="6 7" key="1">
    <citation type="submission" date="2019-06" db="EMBL/GenBank/DDBJ databases">
        <title>YIM 131921 draft genome.</title>
        <authorList>
            <person name="Jiang L."/>
        </authorList>
    </citation>
    <scope>NUCLEOTIDE SEQUENCE [LARGE SCALE GENOMIC DNA]</scope>
    <source>
        <strain evidence="6 7">YIM 131921</strain>
    </source>
</reference>
<keyword evidence="7" id="KW-1185">Reference proteome</keyword>
<dbReference type="Gene3D" id="1.10.10.10">
    <property type="entry name" value="Winged helix-like DNA-binding domain superfamily/Winged helix DNA-binding domain"/>
    <property type="match status" value="1"/>
</dbReference>
<evidence type="ECO:0000256" key="3">
    <source>
        <dbReference type="ARBA" id="ARBA00023125"/>
    </source>
</evidence>
<evidence type="ECO:0000256" key="4">
    <source>
        <dbReference type="ARBA" id="ARBA00023163"/>
    </source>
</evidence>
<gene>
    <name evidence="6" type="ORF">FHG66_02200</name>
</gene>
<dbReference type="GO" id="GO:0006351">
    <property type="term" value="P:DNA-templated transcription"/>
    <property type="evidence" value="ECO:0007669"/>
    <property type="project" value="TreeGrafter"/>
</dbReference>
<protein>
    <submittedName>
        <fullName evidence="6">LysR family transcriptional regulator</fullName>
    </submittedName>
</protein>
<sequence length="300" mass="32705">MSFPPLNALRAFEAIARLGSFRAAAEALCVTQSAVSHQVRHLEDWLGGPLFERGGNRPRLLPHGEDLARALSLSLSEIDAACQRARSRRESQPLVIAAIPSIAICWLIPRLSDFRARHPEVEIRLVYALHGRDVDFRDVHLAFVFAAKPPERLGVRAEPFLPGISVPVCAPTLLHRLGKDRPEPLDLLDLGLLHDTDVSGWRSWMTRAGQAGAIPTGGPVFEDFNLLRAAALAGQGVALCPLAMIRPDLEAGRLVQLSDRTVLEDLGYWLLSGPAAGTVVAREAEVFRDWAFATRGSGES</sequence>
<dbReference type="Gene3D" id="3.40.190.10">
    <property type="entry name" value="Periplasmic binding protein-like II"/>
    <property type="match status" value="2"/>
</dbReference>
<evidence type="ECO:0000256" key="2">
    <source>
        <dbReference type="ARBA" id="ARBA00023015"/>
    </source>
</evidence>
<dbReference type="OrthoDB" id="9813056at2"/>
<dbReference type="SUPFAM" id="SSF46785">
    <property type="entry name" value="Winged helix' DNA-binding domain"/>
    <property type="match status" value="1"/>
</dbReference>
<dbReference type="InterPro" id="IPR036390">
    <property type="entry name" value="WH_DNA-bd_sf"/>
</dbReference>
<accession>A0A5C4N815</accession>
<comment type="caution">
    <text evidence="6">The sequence shown here is derived from an EMBL/GenBank/DDBJ whole genome shotgun (WGS) entry which is preliminary data.</text>
</comment>
<dbReference type="GO" id="GO:0003700">
    <property type="term" value="F:DNA-binding transcription factor activity"/>
    <property type="evidence" value="ECO:0007669"/>
    <property type="project" value="InterPro"/>
</dbReference>
<dbReference type="Pfam" id="PF00126">
    <property type="entry name" value="HTH_1"/>
    <property type="match status" value="1"/>
</dbReference>
<dbReference type="InterPro" id="IPR000847">
    <property type="entry name" value="LysR_HTH_N"/>
</dbReference>
<dbReference type="InterPro" id="IPR058163">
    <property type="entry name" value="LysR-type_TF_proteobact-type"/>
</dbReference>
<feature type="domain" description="HTH lysR-type" evidence="5">
    <location>
        <begin position="4"/>
        <end position="61"/>
    </location>
</feature>
<dbReference type="EMBL" id="VDFU01000002">
    <property type="protein sequence ID" value="TNC52375.1"/>
    <property type="molecule type" value="Genomic_DNA"/>
</dbReference>
<evidence type="ECO:0000259" key="5">
    <source>
        <dbReference type="PROSITE" id="PS50931"/>
    </source>
</evidence>
<dbReference type="Pfam" id="PF03466">
    <property type="entry name" value="LysR_substrate"/>
    <property type="match status" value="1"/>
</dbReference>
<evidence type="ECO:0000313" key="7">
    <source>
        <dbReference type="Proteomes" id="UP000305887"/>
    </source>
</evidence>
<dbReference type="Proteomes" id="UP000305887">
    <property type="component" value="Unassembled WGS sequence"/>
</dbReference>
<dbReference type="AlphaFoldDB" id="A0A5C4N815"/>
<dbReference type="SUPFAM" id="SSF53850">
    <property type="entry name" value="Periplasmic binding protein-like II"/>
    <property type="match status" value="1"/>
</dbReference>
<proteinExistence type="inferred from homology"/>
<dbReference type="PRINTS" id="PR00039">
    <property type="entry name" value="HTHLYSR"/>
</dbReference>
<keyword evidence="3" id="KW-0238">DNA-binding</keyword>
<comment type="similarity">
    <text evidence="1">Belongs to the LysR transcriptional regulatory family.</text>
</comment>